<dbReference type="Proteomes" id="UP001497535">
    <property type="component" value="Unassembled WGS sequence"/>
</dbReference>
<name>A0ACB0YVG3_MELEN</name>
<keyword evidence="2" id="KW-1185">Reference proteome</keyword>
<evidence type="ECO:0000313" key="1">
    <source>
        <dbReference type="EMBL" id="CAK5064619.1"/>
    </source>
</evidence>
<proteinExistence type="predicted"/>
<reference evidence="1" key="1">
    <citation type="submission" date="2023-11" db="EMBL/GenBank/DDBJ databases">
        <authorList>
            <person name="Poullet M."/>
        </authorList>
    </citation>
    <scope>NUCLEOTIDE SEQUENCE</scope>
    <source>
        <strain evidence="1">E1834</strain>
    </source>
</reference>
<dbReference type="EMBL" id="CAVMJV010000019">
    <property type="protein sequence ID" value="CAK5064619.1"/>
    <property type="molecule type" value="Genomic_DNA"/>
</dbReference>
<evidence type="ECO:0000313" key="2">
    <source>
        <dbReference type="Proteomes" id="UP001497535"/>
    </source>
</evidence>
<comment type="caution">
    <text evidence="1">The sequence shown here is derived from an EMBL/GenBank/DDBJ whole genome shotgun (WGS) entry which is preliminary data.</text>
</comment>
<gene>
    <name evidence="1" type="ORF">MENTE1834_LOCUS17087</name>
</gene>
<sequence length="68" mass="7694">MYFNSPKCDRSGHYLPIQSLDGFTWCVDNLSSTGIELYGTRAPNEVFRGCELRRICPSVNCELKCPFG</sequence>
<protein>
    <submittedName>
        <fullName evidence="1">Uncharacterized protein</fullName>
    </submittedName>
</protein>
<organism evidence="1 2">
    <name type="scientific">Meloidogyne enterolobii</name>
    <name type="common">Root-knot nematode worm</name>
    <name type="synonym">Meloidogyne mayaguensis</name>
    <dbReference type="NCBI Taxonomy" id="390850"/>
    <lineage>
        <taxon>Eukaryota</taxon>
        <taxon>Metazoa</taxon>
        <taxon>Ecdysozoa</taxon>
        <taxon>Nematoda</taxon>
        <taxon>Chromadorea</taxon>
        <taxon>Rhabditida</taxon>
        <taxon>Tylenchina</taxon>
        <taxon>Tylenchomorpha</taxon>
        <taxon>Tylenchoidea</taxon>
        <taxon>Meloidogynidae</taxon>
        <taxon>Meloidogyninae</taxon>
        <taxon>Meloidogyne</taxon>
    </lineage>
</organism>
<accession>A0ACB0YVG3</accession>